<evidence type="ECO:0000313" key="6">
    <source>
        <dbReference type="Proteomes" id="UP000028704"/>
    </source>
</evidence>
<dbReference type="SUPFAM" id="SSF52058">
    <property type="entry name" value="L domain-like"/>
    <property type="match status" value="1"/>
</dbReference>
<dbReference type="Pfam" id="PF04270">
    <property type="entry name" value="Strep_his_triad"/>
    <property type="match status" value="4"/>
</dbReference>
<keyword evidence="4" id="KW-0732">Signal</keyword>
<dbReference type="Proteomes" id="UP000028704">
    <property type="component" value="Unassembled WGS sequence"/>
</dbReference>
<dbReference type="InterPro" id="IPR025875">
    <property type="entry name" value="Leu-rich_rpt_4"/>
</dbReference>
<evidence type="ECO:0000256" key="3">
    <source>
        <dbReference type="SAM" id="MobiDB-lite"/>
    </source>
</evidence>
<dbReference type="InterPro" id="IPR006270">
    <property type="entry name" value="Strep_his_triad_rpt"/>
</dbReference>
<feature type="compositionally biased region" description="Basic and acidic residues" evidence="3">
    <location>
        <begin position="711"/>
        <end position="749"/>
    </location>
</feature>
<dbReference type="PROSITE" id="PS51450">
    <property type="entry name" value="LRR"/>
    <property type="match status" value="2"/>
</dbReference>
<dbReference type="InterPro" id="IPR032675">
    <property type="entry name" value="LRR_dom_sf"/>
</dbReference>
<feature type="compositionally biased region" description="Low complexity" evidence="3">
    <location>
        <begin position="25"/>
        <end position="36"/>
    </location>
</feature>
<dbReference type="SUPFAM" id="SSF142887">
    <property type="entry name" value="PhtA domain-like"/>
    <property type="match status" value="3"/>
</dbReference>
<dbReference type="Gene3D" id="3.10.50.90">
    <property type="match status" value="3"/>
</dbReference>
<feature type="region of interest" description="Disordered" evidence="3">
    <location>
        <begin position="25"/>
        <end position="62"/>
    </location>
</feature>
<evidence type="ECO:0000256" key="2">
    <source>
        <dbReference type="ARBA" id="ARBA00022737"/>
    </source>
</evidence>
<dbReference type="Pfam" id="PF12799">
    <property type="entry name" value="LRR_4"/>
    <property type="match status" value="1"/>
</dbReference>
<keyword evidence="2" id="KW-0677">Repeat</keyword>
<accession>A0A922NVK2</accession>
<sequence>MKSKKLMLMASLFMACHLTLTACQSTKQQTNQPKTKQTAKKATKKKQSKKVKKTRKDRKGVAGIDFPTDDGFILTKNSKILSRTENGIVVEHDGHSHFIFYADLKGSKFEYLIPKDADLNKPEQTKAASGHHHTSANDPHHHYVFNPADIVGEDALGYIVRHGDHYHYILKSSLGGQIAYPVPNHVPLSNPSSPSGKFAGVDYPTSDGFLFDGTGIVGRTSYGLIVDHNGHNHLVTYESLRNSKWKHLIETPKEEAPAKPESDLEKTIALKKAHLAKSLNIPEDSIRVEHTEEGVILDYPHGDHRHATYIDDIDLSKPFDPHAVDPHAKDRIGMATLRKLGFDEEVISSIIHASAPTEFPSRERDLEKMKAWLATVEYLNIGEIKDPLKRAGLNLMPNIQILGIGFTPITDITPVYQFKNLKQLWMTQTGIKNYDFLKNLPTLEGIDISQNGVSDLSFLKAFPHYKVISAAGNDITDISILKELPNLESVNLDFNKITDISALANAQKLVAVSLEHNQIKDLSALSNKGQLTKLFVSDNPDLDLSTLKSSALKEITAKEVNLQSLSFVKDLPALEQLVVDQNKLNSLTGLEQNKSLIQLSANQNMINSLTLPGTQSSLQSLNLEENQLTNFEGVNSYLALESINVNRNKINTLALKEPNQTLKYIQADGNHFPAEELAAEQGQFPQGIIKNFKAAEGGSLNNATPEAAEAAQHDQEQANAHHEAEDSHEHETADEHEHHDHDHDDHHHG</sequence>
<dbReference type="InterPro" id="IPR050836">
    <property type="entry name" value="SDS22/Internalin_LRR"/>
</dbReference>
<keyword evidence="5" id="KW-0449">Lipoprotein</keyword>
<proteinExistence type="predicted"/>
<evidence type="ECO:0000313" key="5">
    <source>
        <dbReference type="EMBL" id="KED05092.1"/>
    </source>
</evidence>
<dbReference type="Gene3D" id="3.80.10.10">
    <property type="entry name" value="Ribonuclease Inhibitor"/>
    <property type="match status" value="2"/>
</dbReference>
<feature type="compositionally biased region" description="Basic residues" evidence="3">
    <location>
        <begin position="37"/>
        <end position="58"/>
    </location>
</feature>
<name>A0A922NVK2_9STRE</name>
<keyword evidence="1" id="KW-0433">Leucine-rich repeat</keyword>
<dbReference type="EMBL" id="AWEX01000010">
    <property type="protein sequence ID" value="KED05092.1"/>
    <property type="molecule type" value="Genomic_DNA"/>
</dbReference>
<evidence type="ECO:0000256" key="1">
    <source>
        <dbReference type="ARBA" id="ARBA00022614"/>
    </source>
</evidence>
<feature type="signal peptide" evidence="4">
    <location>
        <begin position="1"/>
        <end position="22"/>
    </location>
</feature>
<reference evidence="5 6" key="1">
    <citation type="journal article" date="2014" name="Int. J. Syst. Evol. Microbiol.">
        <title>Phylogenomics and the dynamic genome evolution of the genus Streptococcus.</title>
        <authorList>
            <consortium name="The Broad Institute Genome Sequencing Platform"/>
            <person name="Richards V.P."/>
            <person name="Palmer S.R."/>
            <person name="Pavinski Bitar P.D."/>
            <person name="Qin X."/>
            <person name="Weinstock G.M."/>
            <person name="Highlander S.K."/>
            <person name="Town C.D."/>
            <person name="Burne R.A."/>
            <person name="Stanhope M.J."/>
        </authorList>
    </citation>
    <scope>NUCLEOTIDE SEQUENCE [LARGE SCALE GENOMIC DNA]</scope>
    <source>
        <strain evidence="5 6">CECT 5772</strain>
    </source>
</reference>
<evidence type="ECO:0000256" key="4">
    <source>
        <dbReference type="SAM" id="SignalP"/>
    </source>
</evidence>
<dbReference type="InterPro" id="IPR003591">
    <property type="entry name" value="Leu-rich_rpt_typical-subtyp"/>
</dbReference>
<dbReference type="InterPro" id="IPR037228">
    <property type="entry name" value="PhtA_dom_sf"/>
</dbReference>
<dbReference type="AlphaFoldDB" id="A0A922NVK2"/>
<dbReference type="InterPro" id="IPR001611">
    <property type="entry name" value="Leu-rich_rpt"/>
</dbReference>
<dbReference type="SMART" id="SM00369">
    <property type="entry name" value="LRR_TYP"/>
    <property type="match status" value="2"/>
</dbReference>
<organism evidence="5 6">
    <name type="scientific">Streptococcus equi subsp. ruminatorum CECT 5772</name>
    <dbReference type="NCBI Taxonomy" id="1051981"/>
    <lineage>
        <taxon>Bacteria</taxon>
        <taxon>Bacillati</taxon>
        <taxon>Bacillota</taxon>
        <taxon>Bacilli</taxon>
        <taxon>Lactobacillales</taxon>
        <taxon>Streptococcaceae</taxon>
        <taxon>Streptococcus</taxon>
    </lineage>
</organism>
<feature type="region of interest" description="Disordered" evidence="3">
    <location>
        <begin position="699"/>
        <end position="749"/>
    </location>
</feature>
<comment type="caution">
    <text evidence="5">The sequence shown here is derived from an EMBL/GenBank/DDBJ whole genome shotgun (WGS) entry which is preliminary data.</text>
</comment>
<dbReference type="PANTHER" id="PTHR46652">
    <property type="entry name" value="LEUCINE-RICH REPEAT AND IQ DOMAIN-CONTAINING PROTEIN 1-RELATED"/>
    <property type="match status" value="1"/>
</dbReference>
<gene>
    <name evidence="5" type="ORF">CECT5772_01768</name>
</gene>
<dbReference type="PROSITE" id="PS51257">
    <property type="entry name" value="PROKAR_LIPOPROTEIN"/>
    <property type="match status" value="1"/>
</dbReference>
<dbReference type="PANTHER" id="PTHR46652:SF3">
    <property type="entry name" value="LEUCINE-RICH REPEAT-CONTAINING PROTEIN 9"/>
    <property type="match status" value="1"/>
</dbReference>
<dbReference type="RefSeq" id="WP_037578871.1">
    <property type="nucleotide sequence ID" value="NZ_AWEX01000010.1"/>
</dbReference>
<protein>
    <submittedName>
        <fullName evidence="5">Lipoprotein</fullName>
    </submittedName>
</protein>
<feature type="chain" id="PRO_5039159550" evidence="4">
    <location>
        <begin position="23"/>
        <end position="749"/>
    </location>
</feature>